<dbReference type="PANTHER" id="PTHR30618">
    <property type="entry name" value="NCS1 FAMILY PURINE/PYRIMIDINE TRANSPORTER"/>
    <property type="match status" value="1"/>
</dbReference>
<reference evidence="7" key="1">
    <citation type="journal article" date="2014" name="PLoS Genet.">
        <title>Signature Gene Expression Reveals Novel Clues to the Molecular Mechanisms of Dimorphic Transition in Penicillium marneffei.</title>
        <authorList>
            <person name="Yang E."/>
            <person name="Wang G."/>
            <person name="Cai J."/>
            <person name="Woo P.C."/>
            <person name="Lau S.K."/>
            <person name="Yuen K.-Y."/>
            <person name="Chow W.-N."/>
            <person name="Lin X."/>
        </authorList>
    </citation>
    <scope>NUCLEOTIDE SEQUENCE [LARGE SCALE GENOMIC DNA]</scope>
    <source>
        <strain evidence="7">PM1</strain>
    </source>
</reference>
<keyword evidence="4 6" id="KW-1133">Transmembrane helix</keyword>
<feature type="transmembrane region" description="Helical" evidence="6">
    <location>
        <begin position="340"/>
        <end position="362"/>
    </location>
</feature>
<evidence type="ECO:0000256" key="4">
    <source>
        <dbReference type="ARBA" id="ARBA00022989"/>
    </source>
</evidence>
<dbReference type="InterPro" id="IPR045225">
    <property type="entry name" value="Uracil/uridine/allantoin_perm"/>
</dbReference>
<dbReference type="EMBL" id="JPOX01000016">
    <property type="protein sequence ID" value="KFX47070.1"/>
    <property type="molecule type" value="Genomic_DNA"/>
</dbReference>
<evidence type="ECO:0000256" key="5">
    <source>
        <dbReference type="ARBA" id="ARBA00023136"/>
    </source>
</evidence>
<keyword evidence="3 6" id="KW-0812">Transmembrane</keyword>
<protein>
    <submittedName>
        <fullName evidence="7">Allantoin permease</fullName>
    </submittedName>
</protein>
<feature type="transmembrane region" description="Helical" evidence="6">
    <location>
        <begin position="188"/>
        <end position="205"/>
    </location>
</feature>
<dbReference type="PANTHER" id="PTHR30618:SF0">
    <property type="entry name" value="PURINE-URACIL PERMEASE NCS1"/>
    <property type="match status" value="1"/>
</dbReference>
<keyword evidence="5 6" id="KW-0472">Membrane</keyword>
<sequence length="582" mass="63773">MAMATNKLARAREAMSSWSSFKKAIQADESPDKEESSEAYYNADLLPTPPSQRTWTALHFFAYYLTTTFSPSSYNLGSSLVSKGLQWWHGMIAAVIGSIFLSIIVILNSRGAVKYHVGFPVYTRASSGIGGAKLFIFVRASVATIYFAVQSYYGGQLTSVCLRAMIGSKWDSIPNHLPADAGITSKNLLAFFIFWIVQFPVMFLHPTILRHLFVFKAVYTTVALFGVMGWAIHENGGSIGSFSFQKNSLHGSALVWPMISAINSVMGALCPILINQPDVARYAKRYSQVTWSQSVGILLSKVLVMFVSCATTSATTAILGKTYWNVWDLYNAILTEYWSPAARAGIFFASLGMILAIIATNAGTNSLPVGADSSGLFPRYLNIVRGQVICALLAPLFVPWKIIASASSFLTFLGSYTVFLMPICAIMVVDYWIIRKGNFHIPSLYTKAPGTPYAYWHGWNLRALVAWVCGVVFVVHGVAGSLNPGSVNAASTRMYSLGFFLSFFMGGFVFYLLNLVWPVPIYPTSAQADTPNTFEYMTATEGMLDGDSIDMITRGRVLDGLDDGSQVADENVIMSEKAYLSV</sequence>
<feature type="transmembrane region" description="Helical" evidence="6">
    <location>
        <begin position="383"/>
        <end position="403"/>
    </location>
</feature>
<feature type="transmembrane region" description="Helical" evidence="6">
    <location>
        <begin position="464"/>
        <end position="482"/>
    </location>
</feature>
<dbReference type="CDD" id="cd11482">
    <property type="entry name" value="SLC-NCS1sbd_NRT1-like"/>
    <property type="match status" value="1"/>
</dbReference>
<feature type="transmembrane region" description="Helical" evidence="6">
    <location>
        <begin position="212"/>
        <end position="233"/>
    </location>
</feature>
<dbReference type="eggNOG" id="KOG2466">
    <property type="taxonomic scope" value="Eukaryota"/>
</dbReference>
<comment type="caution">
    <text evidence="7">The sequence shown here is derived from an EMBL/GenBank/DDBJ whole genome shotgun (WGS) entry which is preliminary data.</text>
</comment>
<dbReference type="GO" id="GO:0015205">
    <property type="term" value="F:nucleobase transmembrane transporter activity"/>
    <property type="evidence" value="ECO:0007669"/>
    <property type="project" value="TreeGrafter"/>
</dbReference>
<proteinExistence type="inferred from homology"/>
<evidence type="ECO:0000256" key="1">
    <source>
        <dbReference type="ARBA" id="ARBA00004141"/>
    </source>
</evidence>
<dbReference type="InterPro" id="IPR001248">
    <property type="entry name" value="Pur-cyt_permease"/>
</dbReference>
<feature type="transmembrane region" description="Helical" evidence="6">
    <location>
        <begin position="253"/>
        <end position="274"/>
    </location>
</feature>
<evidence type="ECO:0000313" key="7">
    <source>
        <dbReference type="EMBL" id="KFX47070.1"/>
    </source>
</evidence>
<feature type="transmembrane region" description="Helical" evidence="6">
    <location>
        <begin position="87"/>
        <end position="107"/>
    </location>
</feature>
<feature type="transmembrane region" description="Helical" evidence="6">
    <location>
        <begin position="409"/>
        <end position="434"/>
    </location>
</feature>
<evidence type="ECO:0000256" key="6">
    <source>
        <dbReference type="SAM" id="Phobius"/>
    </source>
</evidence>
<dbReference type="Gene3D" id="1.10.4160.10">
    <property type="entry name" value="Hydantoin permease"/>
    <property type="match status" value="1"/>
</dbReference>
<dbReference type="GO" id="GO:0005886">
    <property type="term" value="C:plasma membrane"/>
    <property type="evidence" value="ECO:0007669"/>
    <property type="project" value="TreeGrafter"/>
</dbReference>
<gene>
    <name evidence="7" type="ORF">GQ26_0161150</name>
</gene>
<name>A0A093V4I7_TALMA</name>
<accession>A0A093V4I7</accession>
<comment type="subcellular location">
    <subcellularLocation>
        <location evidence="1">Membrane</location>
        <topology evidence="1">Multi-pass membrane protein</topology>
    </subcellularLocation>
</comment>
<feature type="transmembrane region" description="Helical" evidence="6">
    <location>
        <begin position="494"/>
        <end position="517"/>
    </location>
</feature>
<comment type="similarity">
    <text evidence="2">Belongs to the purine-cytosine permease (2.A.39) family.</text>
</comment>
<evidence type="ECO:0000256" key="3">
    <source>
        <dbReference type="ARBA" id="ARBA00022692"/>
    </source>
</evidence>
<dbReference type="AlphaFoldDB" id="A0A093V4I7"/>
<organism evidence="7">
    <name type="scientific">Talaromyces marneffei PM1</name>
    <dbReference type="NCBI Taxonomy" id="1077442"/>
    <lineage>
        <taxon>Eukaryota</taxon>
        <taxon>Fungi</taxon>
        <taxon>Dikarya</taxon>
        <taxon>Ascomycota</taxon>
        <taxon>Pezizomycotina</taxon>
        <taxon>Eurotiomycetes</taxon>
        <taxon>Eurotiomycetidae</taxon>
        <taxon>Eurotiales</taxon>
        <taxon>Trichocomaceae</taxon>
        <taxon>Talaromyces</taxon>
        <taxon>Talaromyces sect. Talaromyces</taxon>
    </lineage>
</organism>
<dbReference type="Pfam" id="PF02133">
    <property type="entry name" value="Transp_cyt_pur"/>
    <property type="match status" value="1"/>
</dbReference>
<dbReference type="HOGENOM" id="CLU_021555_2_1_1"/>
<evidence type="ECO:0000256" key="2">
    <source>
        <dbReference type="ARBA" id="ARBA00008974"/>
    </source>
</evidence>